<evidence type="ECO:0000313" key="1">
    <source>
        <dbReference type="EMBL" id="KAJ8311946.1"/>
    </source>
</evidence>
<name>A0ABQ9F3G7_TEGGR</name>
<dbReference type="EMBL" id="JARBDR010000441">
    <property type="protein sequence ID" value="KAJ8311946.1"/>
    <property type="molecule type" value="Genomic_DNA"/>
</dbReference>
<comment type="caution">
    <text evidence="1">The sequence shown here is derived from an EMBL/GenBank/DDBJ whole genome shotgun (WGS) entry which is preliminary data.</text>
</comment>
<proteinExistence type="predicted"/>
<sequence length="168" mass="20062">MQNGYEDSKEYFPQNTATAFRAVENDNYKGPYPDPSYYGYNAFKTEERAKFLEWYKHKIEQNAVFDFPTEIVEYCRSDVDILCQAFLTFRELLINITGREEVSKDEFGEYCFGGKMQYMKFPRTKQILHELNTLTLKKKKFLILKRYNYMTNLKCKRCGKSFSNLENL</sequence>
<evidence type="ECO:0008006" key="3">
    <source>
        <dbReference type="Google" id="ProtNLM"/>
    </source>
</evidence>
<gene>
    <name evidence="1" type="ORF">KUTeg_010499</name>
</gene>
<keyword evidence="2" id="KW-1185">Reference proteome</keyword>
<protein>
    <recommendedName>
        <fullName evidence="3">DNA-directed DNA polymerase</fullName>
    </recommendedName>
</protein>
<accession>A0ABQ9F3G7</accession>
<organism evidence="1 2">
    <name type="scientific">Tegillarca granosa</name>
    <name type="common">Malaysian cockle</name>
    <name type="synonym">Anadara granosa</name>
    <dbReference type="NCBI Taxonomy" id="220873"/>
    <lineage>
        <taxon>Eukaryota</taxon>
        <taxon>Metazoa</taxon>
        <taxon>Spiralia</taxon>
        <taxon>Lophotrochozoa</taxon>
        <taxon>Mollusca</taxon>
        <taxon>Bivalvia</taxon>
        <taxon>Autobranchia</taxon>
        <taxon>Pteriomorphia</taxon>
        <taxon>Arcoida</taxon>
        <taxon>Arcoidea</taxon>
        <taxon>Arcidae</taxon>
        <taxon>Tegillarca</taxon>
    </lineage>
</organism>
<dbReference type="Proteomes" id="UP001217089">
    <property type="component" value="Unassembled WGS sequence"/>
</dbReference>
<evidence type="ECO:0000313" key="2">
    <source>
        <dbReference type="Proteomes" id="UP001217089"/>
    </source>
</evidence>
<reference evidence="1 2" key="1">
    <citation type="submission" date="2022-12" db="EMBL/GenBank/DDBJ databases">
        <title>Chromosome-level genome of Tegillarca granosa.</title>
        <authorList>
            <person name="Kim J."/>
        </authorList>
    </citation>
    <scope>NUCLEOTIDE SEQUENCE [LARGE SCALE GENOMIC DNA]</scope>
    <source>
        <strain evidence="1">Teg-2019</strain>
        <tissue evidence="1">Adductor muscle</tissue>
    </source>
</reference>